<dbReference type="InterPro" id="IPR000719">
    <property type="entry name" value="Prot_kinase_dom"/>
</dbReference>
<accession>A0A7R8WH13</accession>
<comment type="similarity">
    <text evidence="1">Belongs to the protein kinase superfamily. NEK Ser/Thr protein kinase family. NIMA subfamily.</text>
</comment>
<feature type="region of interest" description="Disordered" evidence="10">
    <location>
        <begin position="23"/>
        <end position="49"/>
    </location>
</feature>
<evidence type="ECO:0000256" key="6">
    <source>
        <dbReference type="ARBA" id="ARBA00022777"/>
    </source>
</evidence>
<dbReference type="InterPro" id="IPR001245">
    <property type="entry name" value="Ser-Thr/Tyr_kinase_cat_dom"/>
</dbReference>
<comment type="catalytic activity">
    <reaction evidence="9">
        <text>L-seryl-[protein] + ATP = O-phospho-L-seryl-[protein] + ADP + H(+)</text>
        <dbReference type="Rhea" id="RHEA:17989"/>
        <dbReference type="Rhea" id="RHEA-COMP:9863"/>
        <dbReference type="Rhea" id="RHEA-COMP:11604"/>
        <dbReference type="ChEBI" id="CHEBI:15378"/>
        <dbReference type="ChEBI" id="CHEBI:29999"/>
        <dbReference type="ChEBI" id="CHEBI:30616"/>
        <dbReference type="ChEBI" id="CHEBI:83421"/>
        <dbReference type="ChEBI" id="CHEBI:456216"/>
        <dbReference type="EC" id="2.7.11.1"/>
    </reaction>
</comment>
<keyword evidence="3" id="KW-0723">Serine/threonine-protein kinase</keyword>
<proteinExistence type="inferred from homology"/>
<dbReference type="EC" id="2.7.11.1" evidence="2"/>
<dbReference type="PRINTS" id="PR00109">
    <property type="entry name" value="TYRKINASE"/>
</dbReference>
<dbReference type="Gene3D" id="1.10.510.10">
    <property type="entry name" value="Transferase(Phosphotransferase) domain 1"/>
    <property type="match status" value="1"/>
</dbReference>
<dbReference type="InterPro" id="IPR011009">
    <property type="entry name" value="Kinase-like_dom_sf"/>
</dbReference>
<dbReference type="GO" id="GO:0005524">
    <property type="term" value="F:ATP binding"/>
    <property type="evidence" value="ECO:0007669"/>
    <property type="project" value="UniProtKB-KW"/>
</dbReference>
<dbReference type="OrthoDB" id="248923at2759"/>
<evidence type="ECO:0000256" key="4">
    <source>
        <dbReference type="ARBA" id="ARBA00022679"/>
    </source>
</evidence>
<dbReference type="FunFam" id="1.10.510.10:FF:000262">
    <property type="entry name" value="Serine/threonine-protein kinase Nek8"/>
    <property type="match status" value="1"/>
</dbReference>
<dbReference type="AlphaFoldDB" id="A0A7R8WH13"/>
<dbReference type="Gene3D" id="3.30.200.20">
    <property type="entry name" value="Phosphorylase Kinase, domain 1"/>
    <property type="match status" value="1"/>
</dbReference>
<keyword evidence="7" id="KW-0067">ATP-binding</keyword>
<feature type="domain" description="Protein kinase" evidence="11">
    <location>
        <begin position="4"/>
        <end position="281"/>
    </location>
</feature>
<evidence type="ECO:0000256" key="3">
    <source>
        <dbReference type="ARBA" id="ARBA00022527"/>
    </source>
</evidence>
<dbReference type="PANTHER" id="PTHR44899">
    <property type="entry name" value="CAMK FAMILY PROTEIN KINASE"/>
    <property type="match status" value="1"/>
</dbReference>
<evidence type="ECO:0000256" key="10">
    <source>
        <dbReference type="SAM" id="MobiDB-lite"/>
    </source>
</evidence>
<evidence type="ECO:0000313" key="12">
    <source>
        <dbReference type="EMBL" id="CAD7230832.1"/>
    </source>
</evidence>
<dbReference type="InterPro" id="IPR008271">
    <property type="entry name" value="Ser/Thr_kinase_AS"/>
</dbReference>
<keyword evidence="5" id="KW-0547">Nucleotide-binding</keyword>
<evidence type="ECO:0000256" key="5">
    <source>
        <dbReference type="ARBA" id="ARBA00022741"/>
    </source>
</evidence>
<evidence type="ECO:0000256" key="1">
    <source>
        <dbReference type="ARBA" id="ARBA00010886"/>
    </source>
</evidence>
<keyword evidence="4" id="KW-0808">Transferase</keyword>
<name>A0A7R8WH13_9CRUS</name>
<comment type="catalytic activity">
    <reaction evidence="8">
        <text>L-threonyl-[protein] + ATP = O-phospho-L-threonyl-[protein] + ADP + H(+)</text>
        <dbReference type="Rhea" id="RHEA:46608"/>
        <dbReference type="Rhea" id="RHEA-COMP:11060"/>
        <dbReference type="Rhea" id="RHEA-COMP:11605"/>
        <dbReference type="ChEBI" id="CHEBI:15378"/>
        <dbReference type="ChEBI" id="CHEBI:30013"/>
        <dbReference type="ChEBI" id="CHEBI:30616"/>
        <dbReference type="ChEBI" id="CHEBI:61977"/>
        <dbReference type="ChEBI" id="CHEBI:456216"/>
        <dbReference type="EC" id="2.7.11.1"/>
    </reaction>
</comment>
<dbReference type="GO" id="GO:0004674">
    <property type="term" value="F:protein serine/threonine kinase activity"/>
    <property type="evidence" value="ECO:0007669"/>
    <property type="project" value="UniProtKB-KW"/>
</dbReference>
<dbReference type="SMART" id="SM00220">
    <property type="entry name" value="S_TKc"/>
    <property type="match status" value="1"/>
</dbReference>
<evidence type="ECO:0000256" key="7">
    <source>
        <dbReference type="ARBA" id="ARBA00022840"/>
    </source>
</evidence>
<evidence type="ECO:0000256" key="8">
    <source>
        <dbReference type="ARBA" id="ARBA00047899"/>
    </source>
</evidence>
<gene>
    <name evidence="12" type="ORF">CTOB1V02_LOCUS8688</name>
</gene>
<evidence type="ECO:0000256" key="9">
    <source>
        <dbReference type="ARBA" id="ARBA00048679"/>
    </source>
</evidence>
<protein>
    <recommendedName>
        <fullName evidence="2">non-specific serine/threonine protein kinase</fullName>
        <ecNumber evidence="2">2.7.11.1</ecNumber>
    </recommendedName>
</protein>
<dbReference type="InterPro" id="IPR051131">
    <property type="entry name" value="NEK_Ser/Thr_kinase_NIMA"/>
</dbReference>
<dbReference type="EMBL" id="OB662996">
    <property type="protein sequence ID" value="CAD7230832.1"/>
    <property type="molecule type" value="Genomic_DNA"/>
</dbReference>
<dbReference type="PROSITE" id="PS00108">
    <property type="entry name" value="PROTEIN_KINASE_ST"/>
    <property type="match status" value="1"/>
</dbReference>
<dbReference type="Pfam" id="PF00069">
    <property type="entry name" value="Pkinase"/>
    <property type="match status" value="1"/>
</dbReference>
<dbReference type="SUPFAM" id="SSF56112">
    <property type="entry name" value="Protein kinase-like (PK-like)"/>
    <property type="match status" value="1"/>
</dbReference>
<organism evidence="12">
    <name type="scientific">Cyprideis torosa</name>
    <dbReference type="NCBI Taxonomy" id="163714"/>
    <lineage>
        <taxon>Eukaryota</taxon>
        <taxon>Metazoa</taxon>
        <taxon>Ecdysozoa</taxon>
        <taxon>Arthropoda</taxon>
        <taxon>Crustacea</taxon>
        <taxon>Oligostraca</taxon>
        <taxon>Ostracoda</taxon>
        <taxon>Podocopa</taxon>
        <taxon>Podocopida</taxon>
        <taxon>Cytherocopina</taxon>
        <taxon>Cytheroidea</taxon>
        <taxon>Cytherideidae</taxon>
        <taxon>Cyprideis</taxon>
    </lineage>
</organism>
<dbReference type="GO" id="GO:0006950">
    <property type="term" value="P:response to stress"/>
    <property type="evidence" value="ECO:0007669"/>
    <property type="project" value="UniProtKB-ARBA"/>
</dbReference>
<evidence type="ECO:0000256" key="2">
    <source>
        <dbReference type="ARBA" id="ARBA00012513"/>
    </source>
</evidence>
<dbReference type="PROSITE" id="PS50011">
    <property type="entry name" value="PROTEIN_KINASE_DOM"/>
    <property type="match status" value="1"/>
</dbReference>
<feature type="compositionally biased region" description="Basic and acidic residues" evidence="10">
    <location>
        <begin position="23"/>
        <end position="38"/>
    </location>
</feature>
<dbReference type="PANTHER" id="PTHR44899:SF3">
    <property type="entry name" value="SERINE_THREONINE-PROTEIN KINASE NEK1"/>
    <property type="match status" value="1"/>
</dbReference>
<sequence length="295" mass="33079">MDKYKRIRTVSRGVHGTVFLCSIEDRDGGDDRSPEKPSSDSSDSSPKTTKQVILKEISLNSIQANERKPALIEANVLSRLNHPFIVRYNESLQSPTSLVLVMEYLEGGNMAEFLASRDEKLLPECDVLRFFSQLVLGLSHIHGQNILHRDLKTQNIFMDKFHRTAKIGDFGISKVLESQSKAQSVVGTPSYISPELCEGKPYNHKSDIWSLGCVLYEMLTLHRAFEAPTLTALVLKILRGRVAPVPQSYSEALRNLLLDLLHLEPDRRPSVNSLLASAPLLVTLDKIRLQMPGYT</sequence>
<reference evidence="12" key="1">
    <citation type="submission" date="2020-11" db="EMBL/GenBank/DDBJ databases">
        <authorList>
            <person name="Tran Van P."/>
        </authorList>
    </citation>
    <scope>NUCLEOTIDE SEQUENCE</scope>
</reference>
<keyword evidence="6" id="KW-0418">Kinase</keyword>
<evidence type="ECO:0000259" key="11">
    <source>
        <dbReference type="PROSITE" id="PS50011"/>
    </source>
</evidence>
<dbReference type="CDD" id="cd08215">
    <property type="entry name" value="STKc_Nek"/>
    <property type="match status" value="1"/>
</dbReference>